<dbReference type="KEGG" id="taa:NMY3_02671"/>
<reference evidence="2" key="1">
    <citation type="submission" date="2015-10" db="EMBL/GenBank/DDBJ databases">
        <title>Niche specialization of a soil ammonia-oxidizing archaeon, Candidatus Nitrosocosmicus oleophilus.</title>
        <authorList>
            <person name="Jung M.-Y."/>
            <person name="Rhee S.-K."/>
        </authorList>
    </citation>
    <scope>NUCLEOTIDE SEQUENCE [LARGE SCALE GENOMIC DNA]</scope>
    <source>
        <strain evidence="2">MY3</strain>
    </source>
</reference>
<dbReference type="GeneID" id="60422601"/>
<protein>
    <submittedName>
        <fullName evidence="1">Uncharacterized protein</fullName>
    </submittedName>
</protein>
<dbReference type="Proteomes" id="UP000058925">
    <property type="component" value="Chromosome"/>
</dbReference>
<dbReference type="AlphaFoldDB" id="A0A654M2T5"/>
<keyword evidence="2" id="KW-1185">Reference proteome</keyword>
<sequence length="105" mass="12220">MFKEGNGNVDIAIALNLSTAKVISLYHDYLKLSNLDKLINLYYDLDKDLKLSIELYERMKSEGLLTTKDIVNIARAQVQLRDLIRNIYVLYDEIGRLNIIKMDLR</sequence>
<proteinExistence type="predicted"/>
<dbReference type="RefSeq" id="WP_196816057.1">
    <property type="nucleotide sequence ID" value="NZ_CP012850.1"/>
</dbReference>
<evidence type="ECO:0000313" key="1">
    <source>
        <dbReference type="EMBL" id="ALI36861.1"/>
    </source>
</evidence>
<dbReference type="EMBL" id="CP012850">
    <property type="protein sequence ID" value="ALI36861.1"/>
    <property type="molecule type" value="Genomic_DNA"/>
</dbReference>
<organism evidence="1 2">
    <name type="scientific">Candidatus Nitrosocosmicus oleophilus</name>
    <dbReference type="NCBI Taxonomy" id="1353260"/>
    <lineage>
        <taxon>Archaea</taxon>
        <taxon>Nitrososphaerota</taxon>
        <taxon>Nitrososphaeria</taxon>
        <taxon>Nitrososphaerales</taxon>
        <taxon>Nitrososphaeraceae</taxon>
        <taxon>Candidatus Nitrosocosmicus</taxon>
    </lineage>
</organism>
<name>A0A654M2T5_9ARCH</name>
<evidence type="ECO:0000313" key="2">
    <source>
        <dbReference type="Proteomes" id="UP000058925"/>
    </source>
</evidence>
<gene>
    <name evidence="1" type="ORF">NMY3_02671</name>
</gene>
<accession>A0A654M2T5</accession>